<keyword evidence="1" id="KW-0812">Transmembrane</keyword>
<dbReference type="AlphaFoldDB" id="U2MIS0"/>
<gene>
    <name evidence="2" type="ORF">HMPREF1218_1188</name>
</gene>
<feature type="transmembrane region" description="Helical" evidence="1">
    <location>
        <begin position="260"/>
        <end position="284"/>
    </location>
</feature>
<feature type="transmembrane region" description="Helical" evidence="1">
    <location>
        <begin position="208"/>
        <end position="234"/>
    </location>
</feature>
<comment type="caution">
    <text evidence="2">The sequence shown here is derived from an EMBL/GenBank/DDBJ whole genome shotgun (WGS) entry which is preliminary data.</text>
</comment>
<keyword evidence="1" id="KW-0472">Membrane</keyword>
<accession>U2MIS0</accession>
<feature type="transmembrane region" description="Helical" evidence="1">
    <location>
        <begin position="165"/>
        <end position="187"/>
    </location>
</feature>
<evidence type="ECO:0000256" key="1">
    <source>
        <dbReference type="SAM" id="Phobius"/>
    </source>
</evidence>
<keyword evidence="1" id="KW-1133">Transmembrane helix</keyword>
<dbReference type="PATRIC" id="fig|1081904.3.peg.1965"/>
<feature type="transmembrane region" description="Helical" evidence="1">
    <location>
        <begin position="37"/>
        <end position="57"/>
    </location>
</feature>
<organism evidence="2 3">
    <name type="scientific">Hoylesella pleuritidis F0068</name>
    <dbReference type="NCBI Taxonomy" id="1081904"/>
    <lineage>
        <taxon>Bacteria</taxon>
        <taxon>Pseudomonadati</taxon>
        <taxon>Bacteroidota</taxon>
        <taxon>Bacteroidia</taxon>
        <taxon>Bacteroidales</taxon>
        <taxon>Prevotellaceae</taxon>
        <taxon>Hoylesella</taxon>
    </lineage>
</organism>
<protein>
    <submittedName>
        <fullName evidence="2">Putative membrane protein</fullName>
    </submittedName>
</protein>
<keyword evidence="3" id="KW-1185">Reference proteome</keyword>
<feature type="transmembrane region" description="Helical" evidence="1">
    <location>
        <begin position="131"/>
        <end position="159"/>
    </location>
</feature>
<dbReference type="RefSeq" id="WP_021584599.1">
    <property type="nucleotide sequence ID" value="NZ_AWET01000044.1"/>
</dbReference>
<feature type="transmembrane region" description="Helical" evidence="1">
    <location>
        <begin position="77"/>
        <end position="110"/>
    </location>
</feature>
<proteinExistence type="predicted"/>
<sequence>MEINTPKIELYRVRTFSEKFSATFDFVSENWRVLLKYLAYFILPFCLIQSIAFNSWLGNMFKMMRQAYTRQIADDMMQTYIMGYVAVLLTFVVASFLMNIVVYSLLKLYFGRENRLQGLTFRELLPTLKQSALRIVVAVVVGCGLGIVVSVAMVILTLITPLTLIVTYPGLIICVIPLALLTPIFIFEEIDVIGNVKKTFRLGFNTWGGIFALGFVVSIIAYLLIGVLSLPWGIAVMSEGLFDMSTAASNGVSENVFVSFFAYLAGIVQSFGMYLGAALILIAMTFQYGHAAEKLDSVSVKKEIDHFETLADKNTDDFEEFEGPKRDIDDFENL</sequence>
<evidence type="ECO:0000313" key="2">
    <source>
        <dbReference type="EMBL" id="ERJ99143.1"/>
    </source>
</evidence>
<name>U2MIS0_9BACT</name>
<reference evidence="2 3" key="1">
    <citation type="submission" date="2013-08" db="EMBL/GenBank/DDBJ databases">
        <authorList>
            <person name="Durkin A.S."/>
            <person name="Haft D.R."/>
            <person name="McCorrison J."/>
            <person name="Torralba M."/>
            <person name="Gillis M."/>
            <person name="Haft D.H."/>
            <person name="Methe B."/>
            <person name="Sutton G."/>
            <person name="Nelson K.E."/>
        </authorList>
    </citation>
    <scope>NUCLEOTIDE SEQUENCE [LARGE SCALE GENOMIC DNA]</scope>
    <source>
        <strain evidence="2 3">F0068</strain>
    </source>
</reference>
<dbReference type="EMBL" id="AWET01000044">
    <property type="protein sequence ID" value="ERJ99143.1"/>
    <property type="molecule type" value="Genomic_DNA"/>
</dbReference>
<dbReference type="Proteomes" id="UP000016600">
    <property type="component" value="Unassembled WGS sequence"/>
</dbReference>
<evidence type="ECO:0000313" key="3">
    <source>
        <dbReference type="Proteomes" id="UP000016600"/>
    </source>
</evidence>